<dbReference type="EMBL" id="SLWL01000004">
    <property type="protein sequence ID" value="TCO14168.1"/>
    <property type="molecule type" value="Genomic_DNA"/>
</dbReference>
<keyword evidence="2" id="KW-1185">Reference proteome</keyword>
<protein>
    <submittedName>
        <fullName evidence="1">Uncharacterized protein</fullName>
    </submittedName>
</protein>
<evidence type="ECO:0000313" key="2">
    <source>
        <dbReference type="Proteomes" id="UP000294881"/>
    </source>
</evidence>
<evidence type="ECO:0000313" key="1">
    <source>
        <dbReference type="EMBL" id="TCO14168.1"/>
    </source>
</evidence>
<name>A0A4V2RXI0_9HYPH</name>
<gene>
    <name evidence="1" type="ORF">EV666_104120</name>
</gene>
<sequence length="74" mass="8303">MRLWWNSFVRRDRAGKPVRIIWSERHPDLFEIHVGISGSAVLYLNGREIGSGIDILQLTDQAASMVAGPEDRAA</sequence>
<accession>A0A4V2RXI0</accession>
<dbReference type="RefSeq" id="WP_132004964.1">
    <property type="nucleotide sequence ID" value="NZ_JBHUNN010000002.1"/>
</dbReference>
<comment type="caution">
    <text evidence="1">The sequence shown here is derived from an EMBL/GenBank/DDBJ whole genome shotgun (WGS) entry which is preliminary data.</text>
</comment>
<dbReference type="Proteomes" id="UP000294881">
    <property type="component" value="Unassembled WGS sequence"/>
</dbReference>
<proteinExistence type="predicted"/>
<organism evidence="1 2">
    <name type="scientific">Camelimonas lactis</name>
    <dbReference type="NCBI Taxonomy" id="659006"/>
    <lineage>
        <taxon>Bacteria</taxon>
        <taxon>Pseudomonadati</taxon>
        <taxon>Pseudomonadota</taxon>
        <taxon>Alphaproteobacteria</taxon>
        <taxon>Hyphomicrobiales</taxon>
        <taxon>Chelatococcaceae</taxon>
        <taxon>Camelimonas</taxon>
    </lineage>
</organism>
<reference evidence="1 2" key="1">
    <citation type="submission" date="2019-03" db="EMBL/GenBank/DDBJ databases">
        <title>Genomic Encyclopedia of Type Strains, Phase IV (KMG-IV): sequencing the most valuable type-strain genomes for metagenomic binning, comparative biology and taxonomic classification.</title>
        <authorList>
            <person name="Goeker M."/>
        </authorList>
    </citation>
    <scope>NUCLEOTIDE SEQUENCE [LARGE SCALE GENOMIC DNA]</scope>
    <source>
        <strain evidence="1 2">DSM 22958</strain>
    </source>
</reference>
<dbReference type="AlphaFoldDB" id="A0A4V2RXI0"/>